<gene>
    <name evidence="3" type="ORF">DD236_04220</name>
</gene>
<keyword evidence="4" id="KW-1185">Reference proteome</keyword>
<dbReference type="PANTHER" id="PTHR46390:SF1">
    <property type="entry name" value="MANNOSE-1-PHOSPHATE GUANYLYLTRANSFERASE"/>
    <property type="match status" value="1"/>
</dbReference>
<dbReference type="GO" id="GO:0004475">
    <property type="term" value="F:mannose-1-phosphate guanylyltransferase (GTP) activity"/>
    <property type="evidence" value="ECO:0007669"/>
    <property type="project" value="InterPro"/>
</dbReference>
<keyword evidence="3" id="KW-0548">Nucleotidyltransferase</keyword>
<dbReference type="OrthoDB" id="9806359at2"/>
<proteinExistence type="predicted"/>
<dbReference type="InterPro" id="IPR049577">
    <property type="entry name" value="GMPP_N"/>
</dbReference>
<reference evidence="4" key="1">
    <citation type="submission" date="2018-05" db="EMBL/GenBank/DDBJ databases">
        <authorList>
            <person name="Li Y."/>
        </authorList>
    </citation>
    <scope>NUCLEOTIDE SEQUENCE [LARGE SCALE GENOMIC DNA]</scope>
    <source>
        <strain evidence="4">sk1b4</strain>
    </source>
</reference>
<dbReference type="SUPFAM" id="SSF159283">
    <property type="entry name" value="Guanosine diphospho-D-mannose pyrophosphorylase/mannose-6-phosphate isomerase linker domain"/>
    <property type="match status" value="1"/>
</dbReference>
<evidence type="ECO:0000259" key="2">
    <source>
        <dbReference type="Pfam" id="PF22640"/>
    </source>
</evidence>
<accession>A0A2V1KD57</accession>
<dbReference type="CDD" id="cd02509">
    <property type="entry name" value="GDP-M1P_Guanylyltransferase"/>
    <property type="match status" value="1"/>
</dbReference>
<evidence type="ECO:0000313" key="3">
    <source>
        <dbReference type="EMBL" id="PWF27591.1"/>
    </source>
</evidence>
<dbReference type="InterPro" id="IPR051161">
    <property type="entry name" value="Mannose-6P_isomerase_type2"/>
</dbReference>
<dbReference type="InterPro" id="IPR054566">
    <property type="entry name" value="ManC/GMP-like_b-helix"/>
</dbReference>
<dbReference type="InterPro" id="IPR029044">
    <property type="entry name" value="Nucleotide-diphossugar_trans"/>
</dbReference>
<evidence type="ECO:0000313" key="4">
    <source>
        <dbReference type="Proteomes" id="UP000245283"/>
    </source>
</evidence>
<evidence type="ECO:0000259" key="1">
    <source>
        <dbReference type="Pfam" id="PF00483"/>
    </source>
</evidence>
<dbReference type="RefSeq" id="WP_109093086.1">
    <property type="nucleotide sequence ID" value="NZ_JBQDCU010000001.1"/>
</dbReference>
<dbReference type="Gene3D" id="3.90.550.10">
    <property type="entry name" value="Spore Coat Polysaccharide Biosynthesis Protein SpsA, Chain A"/>
    <property type="match status" value="1"/>
</dbReference>
<dbReference type="EMBL" id="QETB01000001">
    <property type="protein sequence ID" value="PWF27591.1"/>
    <property type="molecule type" value="Genomic_DNA"/>
</dbReference>
<sequence length="360" mass="37789">MDFYPIIPAGGAGSRLWPLSRKARPKFLTDLTGSGKSLLQLTLDRLAPLSSRPVIVTGASHADDVREQAGEADVVVEPKMRGTMAAIGLAAAIIEHRHGDAIVGSFAADHVITDEGAFREAVRGAIEAAEAGYVVTIGISPDGPSTAYGYIHGGADLPTTTRAAALSVSEFVEKPQAEVAARYLATGEYFWNAGMFIAKASVLLDALQRFHPEIAEPLRQLGRSWDGPDRERTIEQCWEPLPVEVIDRAVAEPLAAEGGVAVVPCEMGWSDVGDYASLGDVVPEAGGAHAAPGGVSQPTVILDSPDSLVYTSTKPVVVVGVPDAVVVEMDDVILVTQKSASQQVKGAVDTLEESGLGYLQ</sequence>
<name>A0A2V1KD57_9ACTO</name>
<keyword evidence="3" id="KW-0808">Transferase</keyword>
<dbReference type="Pfam" id="PF22640">
    <property type="entry name" value="ManC_GMP_beta-helix"/>
    <property type="match status" value="1"/>
</dbReference>
<dbReference type="Proteomes" id="UP000245283">
    <property type="component" value="Unassembled WGS sequence"/>
</dbReference>
<dbReference type="GO" id="GO:0009298">
    <property type="term" value="P:GDP-mannose biosynthetic process"/>
    <property type="evidence" value="ECO:0007669"/>
    <property type="project" value="TreeGrafter"/>
</dbReference>
<dbReference type="AlphaFoldDB" id="A0A2V1KD57"/>
<dbReference type="Pfam" id="PF00483">
    <property type="entry name" value="NTP_transferase"/>
    <property type="match status" value="1"/>
</dbReference>
<dbReference type="InterPro" id="IPR005835">
    <property type="entry name" value="NTP_transferase_dom"/>
</dbReference>
<protein>
    <submittedName>
        <fullName evidence="3">Mannose-1-phosphate guanylyltransferase</fullName>
    </submittedName>
</protein>
<organism evidence="3 4">
    <name type="scientific">Ancrocorticia populi</name>
    <dbReference type="NCBI Taxonomy" id="2175228"/>
    <lineage>
        <taxon>Bacteria</taxon>
        <taxon>Bacillati</taxon>
        <taxon>Actinomycetota</taxon>
        <taxon>Actinomycetes</taxon>
        <taxon>Actinomycetales</taxon>
        <taxon>Actinomycetaceae</taxon>
        <taxon>Ancrocorticia</taxon>
    </lineage>
</organism>
<dbReference type="SUPFAM" id="SSF53448">
    <property type="entry name" value="Nucleotide-diphospho-sugar transferases"/>
    <property type="match status" value="1"/>
</dbReference>
<feature type="domain" description="Nucleotidyl transferase" evidence="1">
    <location>
        <begin position="5"/>
        <end position="281"/>
    </location>
</feature>
<feature type="domain" description="MannoseP isomerase/GMP-like beta-helix" evidence="2">
    <location>
        <begin position="300"/>
        <end position="351"/>
    </location>
</feature>
<dbReference type="PANTHER" id="PTHR46390">
    <property type="entry name" value="MANNOSE-1-PHOSPHATE GUANYLYLTRANSFERASE"/>
    <property type="match status" value="1"/>
</dbReference>
<comment type="caution">
    <text evidence="3">The sequence shown here is derived from an EMBL/GenBank/DDBJ whole genome shotgun (WGS) entry which is preliminary data.</text>
</comment>